<evidence type="ECO:0000313" key="1">
    <source>
        <dbReference type="EMBL" id="MPN00368.1"/>
    </source>
</evidence>
<accession>A0A645EED3</accession>
<sequence>MVAVKPRGNRIQNRGVKGTACPLLDDDGFACGIAQGIARFRRIEQKRLAAEQRGFFLLIGQRSRIPAGVKAALPKGAVADGNQVGERSGAQGNRPGAACGRIVNRLAVKFCLEAAQTVISEQRRLGGDKQRQRNALGSQIRMGRFQQAAAQAPGTKIRVGAHGINIPCVIIDTVLTYCNRQEIQHGNRGALKKRHHCVLGHKPIVKKQIDISLDIAKNRLPKLFKRGRHRGGRLCEGKCSLFHHFSEAT</sequence>
<gene>
    <name evidence="1" type="ORF">SDC9_147562</name>
</gene>
<organism evidence="1">
    <name type="scientific">bioreactor metagenome</name>
    <dbReference type="NCBI Taxonomy" id="1076179"/>
    <lineage>
        <taxon>unclassified sequences</taxon>
        <taxon>metagenomes</taxon>
        <taxon>ecological metagenomes</taxon>
    </lineage>
</organism>
<proteinExistence type="predicted"/>
<dbReference type="EMBL" id="VSSQ01046404">
    <property type="protein sequence ID" value="MPN00368.1"/>
    <property type="molecule type" value="Genomic_DNA"/>
</dbReference>
<protein>
    <submittedName>
        <fullName evidence="1">Uncharacterized protein</fullName>
    </submittedName>
</protein>
<name>A0A645EED3_9ZZZZ</name>
<dbReference type="AlphaFoldDB" id="A0A645EED3"/>
<reference evidence="1" key="1">
    <citation type="submission" date="2019-08" db="EMBL/GenBank/DDBJ databases">
        <authorList>
            <person name="Kucharzyk K."/>
            <person name="Murdoch R.W."/>
            <person name="Higgins S."/>
            <person name="Loffler F."/>
        </authorList>
    </citation>
    <scope>NUCLEOTIDE SEQUENCE</scope>
</reference>
<comment type="caution">
    <text evidence="1">The sequence shown here is derived from an EMBL/GenBank/DDBJ whole genome shotgun (WGS) entry which is preliminary data.</text>
</comment>